<dbReference type="Proteomes" id="UP000254893">
    <property type="component" value="Unassembled WGS sequence"/>
</dbReference>
<dbReference type="RefSeq" id="WP_258862577.1">
    <property type="nucleotide sequence ID" value="NZ_UGYW01000002.1"/>
</dbReference>
<name>A0A380CW40_SPHSI</name>
<reference evidence="1 2" key="1">
    <citation type="submission" date="2018-06" db="EMBL/GenBank/DDBJ databases">
        <authorList>
            <consortium name="Pathogen Informatics"/>
            <person name="Doyle S."/>
        </authorList>
    </citation>
    <scope>NUCLEOTIDE SEQUENCE [LARGE SCALE GENOMIC DNA]</scope>
    <source>
        <strain evidence="1 2">NCTC11388</strain>
    </source>
</reference>
<dbReference type="AlphaFoldDB" id="A0A380CW40"/>
<evidence type="ECO:0000313" key="1">
    <source>
        <dbReference type="EMBL" id="SUJ30512.1"/>
    </source>
</evidence>
<organism evidence="1 2">
    <name type="scientific">Sphingobacterium spiritivorum</name>
    <name type="common">Flavobacterium spiritivorum</name>
    <dbReference type="NCBI Taxonomy" id="258"/>
    <lineage>
        <taxon>Bacteria</taxon>
        <taxon>Pseudomonadati</taxon>
        <taxon>Bacteroidota</taxon>
        <taxon>Sphingobacteriia</taxon>
        <taxon>Sphingobacteriales</taxon>
        <taxon>Sphingobacteriaceae</taxon>
        <taxon>Sphingobacterium</taxon>
    </lineage>
</organism>
<sequence length="377" mass="45277">MRHLAYSVNYTFLLSDEEIRHPFTVLDDVFGDDSSCFQMQERLWDLVTVAMRPNYWSRYDSPLEVCNLYTSVVRLIEAGWLISQIRPGQEQKATLSDKFMAKETHLKRPVIKPIEQHTVLNAYKVLLQSYKEDKLFTLRIDLFEFLFEGLHPTCVDYSPSLSEYLVDRYHFLSRLIDALYMIHDQEKRRESSEEDLLILEKYHKDDTAGLRQTDIYGHQLADMFTYSKKEDLRQALSSSYEVLYHNDFWKYHHDPANVLHYFHDFVFIMDSTYVFLQESIFRNTDPDQEWNIPDNILQEMESMPFKKHKKPLKYLKEMFDIRPLKEWKSDLANWQDAVLSNKKIPYEQKDTYKEVRQFLTALIEFIELMPYEPEVKM</sequence>
<gene>
    <name evidence="1" type="ORF">NCTC11388_04767</name>
</gene>
<proteinExistence type="predicted"/>
<protein>
    <submittedName>
        <fullName evidence="1">Uncharacterized protein</fullName>
    </submittedName>
</protein>
<evidence type="ECO:0000313" key="2">
    <source>
        <dbReference type="Proteomes" id="UP000254893"/>
    </source>
</evidence>
<accession>A0A380CW40</accession>
<dbReference type="EMBL" id="UGYW01000002">
    <property type="protein sequence ID" value="SUJ30512.1"/>
    <property type="molecule type" value="Genomic_DNA"/>
</dbReference>